<sequence length="307" mass="35038">MPTTIFNHSCLLLQLLSLFSFASIAFAINCFFYQFPGNNYFPEGSAGIGTSLLLMLAGCRLLLNNNHHLVKILQEILLFYIIMSLIAFTTNAVQFTPFSPIDRYIIAFENQLGISLPGIVSWTNHHPWFKNILGLCYDTLPYQLGFLPLLVIVAGQFEKIRRFFSLLLISSLIGFAIYYFFPTVAPATMYQTDEFAIEQLATGIKFNQLHQHIPPTTIQGGMVAFPSFHTFWAWYCLELMCGWPIAFSLLLIINTLLILSCVLLGWHYPLDILGAFLIIWLSNYLYISCNKYLPSLLRTVFPKLQTR</sequence>
<dbReference type="Pfam" id="PF14378">
    <property type="entry name" value="PAP2_3"/>
    <property type="match status" value="1"/>
</dbReference>
<dbReference type="EMBL" id="LNYS01000012">
    <property type="protein sequence ID" value="KTD48195.1"/>
    <property type="molecule type" value="Genomic_DNA"/>
</dbReference>
<feature type="transmembrane region" description="Helical" evidence="1">
    <location>
        <begin position="272"/>
        <end position="289"/>
    </location>
</feature>
<keyword evidence="1" id="KW-1133">Transmembrane helix</keyword>
<gene>
    <name evidence="3" type="ORF">Lqui_2006</name>
</gene>
<dbReference type="InterPro" id="IPR026841">
    <property type="entry name" value="Aur1/Ipt1"/>
</dbReference>
<feature type="transmembrane region" description="Helical" evidence="1">
    <location>
        <begin position="164"/>
        <end position="181"/>
    </location>
</feature>
<accession>A0A0W0XVG4</accession>
<dbReference type="STRING" id="45073.Lqui_2006"/>
<dbReference type="AlphaFoldDB" id="A0A0W0XVG4"/>
<dbReference type="SUPFAM" id="SSF48317">
    <property type="entry name" value="Acid phosphatase/Vanadium-dependent haloperoxidase"/>
    <property type="match status" value="1"/>
</dbReference>
<dbReference type="Gene3D" id="1.20.144.10">
    <property type="entry name" value="Phosphatidic acid phosphatase type 2/haloperoxidase"/>
    <property type="match status" value="1"/>
</dbReference>
<comment type="caution">
    <text evidence="3">The sequence shown here is derived from an EMBL/GenBank/DDBJ whole genome shotgun (WGS) entry which is preliminary data.</text>
</comment>
<keyword evidence="4" id="KW-1185">Reference proteome</keyword>
<evidence type="ECO:0000313" key="4">
    <source>
        <dbReference type="Proteomes" id="UP000054618"/>
    </source>
</evidence>
<dbReference type="GO" id="GO:0016020">
    <property type="term" value="C:membrane"/>
    <property type="evidence" value="ECO:0007669"/>
    <property type="project" value="UniProtKB-SubCell"/>
</dbReference>
<evidence type="ECO:0000259" key="2">
    <source>
        <dbReference type="Pfam" id="PF14378"/>
    </source>
</evidence>
<name>A0A0W0XVG4_9GAMM</name>
<feature type="transmembrane region" description="Helical" evidence="1">
    <location>
        <begin position="75"/>
        <end position="93"/>
    </location>
</feature>
<organism evidence="3 4">
    <name type="scientific">Legionella quinlivanii</name>
    <dbReference type="NCBI Taxonomy" id="45073"/>
    <lineage>
        <taxon>Bacteria</taxon>
        <taxon>Pseudomonadati</taxon>
        <taxon>Pseudomonadota</taxon>
        <taxon>Gammaproteobacteria</taxon>
        <taxon>Legionellales</taxon>
        <taxon>Legionellaceae</taxon>
        <taxon>Legionella</taxon>
    </lineage>
</organism>
<feature type="transmembrane region" description="Helical" evidence="1">
    <location>
        <begin position="218"/>
        <end position="237"/>
    </location>
</feature>
<feature type="transmembrane region" description="Helical" evidence="1">
    <location>
        <begin position="46"/>
        <end position="63"/>
    </location>
</feature>
<dbReference type="Proteomes" id="UP000054618">
    <property type="component" value="Unassembled WGS sequence"/>
</dbReference>
<feature type="transmembrane region" description="Helical" evidence="1">
    <location>
        <begin position="244"/>
        <end position="266"/>
    </location>
</feature>
<dbReference type="RefSeq" id="WP_065236170.1">
    <property type="nucleotide sequence ID" value="NZ_CAAAIK010000010.1"/>
</dbReference>
<keyword evidence="1" id="KW-0812">Transmembrane</keyword>
<feature type="domain" description="Inositolphosphotransferase Aur1/Ipt1" evidence="2">
    <location>
        <begin position="104"/>
        <end position="284"/>
    </location>
</feature>
<dbReference type="PATRIC" id="fig|45073.5.peg.2115"/>
<keyword evidence="1" id="KW-0472">Membrane</keyword>
<feature type="transmembrane region" description="Helical" evidence="1">
    <location>
        <begin position="140"/>
        <end position="157"/>
    </location>
</feature>
<reference evidence="3 4" key="1">
    <citation type="submission" date="2015-11" db="EMBL/GenBank/DDBJ databases">
        <title>Genomic analysis of 38 Legionella species identifies large and diverse effector repertoires.</title>
        <authorList>
            <person name="Burstein D."/>
            <person name="Amaro F."/>
            <person name="Zusman T."/>
            <person name="Lifshitz Z."/>
            <person name="Cohen O."/>
            <person name="Gilbert J.A."/>
            <person name="Pupko T."/>
            <person name="Shuman H.A."/>
            <person name="Segal G."/>
        </authorList>
    </citation>
    <scope>NUCLEOTIDE SEQUENCE [LARGE SCALE GENOMIC DNA]</scope>
    <source>
        <strain evidence="3 4">CDC#1442-AUS-E</strain>
    </source>
</reference>
<evidence type="ECO:0000256" key="1">
    <source>
        <dbReference type="SAM" id="Phobius"/>
    </source>
</evidence>
<dbReference type="InterPro" id="IPR036938">
    <property type="entry name" value="PAP2/HPO_sf"/>
</dbReference>
<proteinExistence type="predicted"/>
<protein>
    <recommendedName>
        <fullName evidence="2">Inositolphosphotransferase Aur1/Ipt1 domain-containing protein</fullName>
    </recommendedName>
</protein>
<dbReference type="OrthoDB" id="5653236at2"/>
<evidence type="ECO:0000313" key="3">
    <source>
        <dbReference type="EMBL" id="KTD48195.1"/>
    </source>
</evidence>